<dbReference type="EMBL" id="SODO01000010">
    <property type="protein sequence ID" value="TDW57743.1"/>
    <property type="molecule type" value="Genomic_DNA"/>
</dbReference>
<organism evidence="2 4">
    <name type="scientific">Oceanimonas baumannii</name>
    <dbReference type="NCBI Taxonomy" id="129578"/>
    <lineage>
        <taxon>Bacteria</taxon>
        <taxon>Pseudomonadati</taxon>
        <taxon>Pseudomonadota</taxon>
        <taxon>Gammaproteobacteria</taxon>
        <taxon>Aeromonadales</taxon>
        <taxon>Aeromonadaceae</taxon>
        <taxon>Oceanimonas</taxon>
    </lineage>
</organism>
<dbReference type="AlphaFoldDB" id="A0A235CEB0"/>
<reference evidence="3 5" key="2">
    <citation type="submission" date="2019-03" db="EMBL/GenBank/DDBJ databases">
        <title>Genomic Encyclopedia of Archaeal and Bacterial Type Strains, Phase II (KMG-II): from individual species to whole genera.</title>
        <authorList>
            <person name="Goeker M."/>
        </authorList>
    </citation>
    <scope>NUCLEOTIDE SEQUENCE [LARGE SCALE GENOMIC DNA]</scope>
    <source>
        <strain evidence="3 5">DSM 15594</strain>
    </source>
</reference>
<dbReference type="Proteomes" id="UP000243640">
    <property type="component" value="Unassembled WGS sequence"/>
</dbReference>
<evidence type="ECO:0000313" key="2">
    <source>
        <dbReference type="EMBL" id="OYD22776.1"/>
    </source>
</evidence>
<accession>A0A235CEB0</accession>
<feature type="transmembrane region" description="Helical" evidence="1">
    <location>
        <begin position="34"/>
        <end position="53"/>
    </location>
</feature>
<dbReference type="EMBL" id="NQJF01000013">
    <property type="protein sequence ID" value="OYD22776.1"/>
    <property type="molecule type" value="Genomic_DNA"/>
</dbReference>
<gene>
    <name evidence="2" type="ORF">B6S09_15015</name>
    <name evidence="3" type="ORF">LY04_02608</name>
</gene>
<dbReference type="Pfam" id="PF11804">
    <property type="entry name" value="DUF3325"/>
    <property type="match status" value="1"/>
</dbReference>
<dbReference type="OrthoDB" id="10000646at2"/>
<feature type="transmembrane region" description="Helical" evidence="1">
    <location>
        <begin position="6"/>
        <end position="22"/>
    </location>
</feature>
<proteinExistence type="predicted"/>
<sequence>MLMAHLVVFILSMSGFQLLAMATSRGRFWRRRDLFWSGWLLLLAGLMAALSGWRPGLGLTLWLGYLSAGAGVVFLVRIRGRRDAR</sequence>
<keyword evidence="5" id="KW-1185">Reference proteome</keyword>
<dbReference type="RefSeq" id="WP_094279312.1">
    <property type="nucleotide sequence ID" value="NZ_JBLWZI010000012.1"/>
</dbReference>
<comment type="caution">
    <text evidence="2">The sequence shown here is derived from an EMBL/GenBank/DDBJ whole genome shotgun (WGS) entry which is preliminary data.</text>
</comment>
<name>A0A235CEB0_9GAMM</name>
<protein>
    <submittedName>
        <fullName evidence="3">Uncharacterized protein DUF3325</fullName>
    </submittedName>
</protein>
<dbReference type="InterPro" id="IPR021762">
    <property type="entry name" value="DUF3325"/>
</dbReference>
<evidence type="ECO:0000313" key="3">
    <source>
        <dbReference type="EMBL" id="TDW57743.1"/>
    </source>
</evidence>
<evidence type="ECO:0000256" key="1">
    <source>
        <dbReference type="SAM" id="Phobius"/>
    </source>
</evidence>
<feature type="transmembrane region" description="Helical" evidence="1">
    <location>
        <begin position="59"/>
        <end position="78"/>
    </location>
</feature>
<evidence type="ECO:0000313" key="5">
    <source>
        <dbReference type="Proteomes" id="UP000295058"/>
    </source>
</evidence>
<keyword evidence="1" id="KW-0812">Transmembrane</keyword>
<evidence type="ECO:0000313" key="4">
    <source>
        <dbReference type="Proteomes" id="UP000243640"/>
    </source>
</evidence>
<reference evidence="2 4" key="1">
    <citation type="submission" date="2017-08" db="EMBL/GenBank/DDBJ databases">
        <title>Draft Genome Sequence of the Marine Bacterium Oceanimonas baumannii ATCC 700832.</title>
        <authorList>
            <person name="Mcclelland W.D."/>
            <person name="Brennan M.A."/>
            <person name="Trachtenberg A.M."/>
            <person name="Maclea K.S."/>
        </authorList>
    </citation>
    <scope>NUCLEOTIDE SEQUENCE [LARGE SCALE GENOMIC DNA]</scope>
    <source>
        <strain evidence="2 4">ATCC 700832</strain>
    </source>
</reference>
<keyword evidence="1" id="KW-1133">Transmembrane helix</keyword>
<keyword evidence="1" id="KW-0472">Membrane</keyword>
<dbReference type="Proteomes" id="UP000295058">
    <property type="component" value="Unassembled WGS sequence"/>
</dbReference>